<dbReference type="RefSeq" id="WP_135676519.1">
    <property type="nucleotide sequence ID" value="NZ_RQFP01000001.1"/>
</dbReference>
<keyword evidence="3" id="KW-1185">Reference proteome</keyword>
<feature type="transmembrane region" description="Helical" evidence="1">
    <location>
        <begin position="40"/>
        <end position="60"/>
    </location>
</feature>
<feature type="transmembrane region" description="Helical" evidence="1">
    <location>
        <begin position="209"/>
        <end position="228"/>
    </location>
</feature>
<proteinExistence type="predicted"/>
<feature type="transmembrane region" description="Helical" evidence="1">
    <location>
        <begin position="178"/>
        <end position="197"/>
    </location>
</feature>
<feature type="transmembrane region" description="Helical" evidence="1">
    <location>
        <begin position="102"/>
        <end position="127"/>
    </location>
</feature>
<keyword evidence="1" id="KW-0812">Transmembrane</keyword>
<feature type="transmembrane region" description="Helical" evidence="1">
    <location>
        <begin position="139"/>
        <end position="158"/>
    </location>
</feature>
<feature type="transmembrane region" description="Helical" evidence="1">
    <location>
        <begin position="72"/>
        <end position="90"/>
    </location>
</feature>
<protein>
    <submittedName>
        <fullName evidence="2">Uncharacterized protein</fullName>
    </submittedName>
</protein>
<dbReference type="EMBL" id="RQFP01000001">
    <property type="protein sequence ID" value="TGK95313.1"/>
    <property type="molecule type" value="Genomic_DNA"/>
</dbReference>
<organism evidence="2 3">
    <name type="scientific">Leptospira brenneri</name>
    <dbReference type="NCBI Taxonomy" id="2023182"/>
    <lineage>
        <taxon>Bacteria</taxon>
        <taxon>Pseudomonadati</taxon>
        <taxon>Spirochaetota</taxon>
        <taxon>Spirochaetia</taxon>
        <taxon>Leptospirales</taxon>
        <taxon>Leptospiraceae</taxon>
        <taxon>Leptospira</taxon>
    </lineage>
</organism>
<keyword evidence="1" id="KW-0472">Membrane</keyword>
<evidence type="ECO:0000313" key="3">
    <source>
        <dbReference type="Proteomes" id="UP000297891"/>
    </source>
</evidence>
<evidence type="ECO:0000313" key="2">
    <source>
        <dbReference type="EMBL" id="TGK95313.1"/>
    </source>
</evidence>
<sequence length="274" mass="30620">MEKRFKTWVEILDIAILIGSSVLLIAWFFGYPLFYRTDGPVLSIFTAISLFVIAGLRLATRHFYLWPFTANLAFLMIVGGGNISSILMLLSAPSVHINPKSYLVMTSIFTSIGLVLFSVYEILLYLRKTPKSPWILDDILIHLALVPGGISLIGHLFQNPTYLSMSIDPRVGISPLEMVFMATLALSTILSNPNLFLWKFLKGGLTNQLIFLGLFINQYIAPVVYLLFAGANWHSEPFGLELFIFFGGVIATLGFLLIQAKLDKNFSDPDMLET</sequence>
<feature type="transmembrane region" description="Helical" evidence="1">
    <location>
        <begin position="240"/>
        <end position="258"/>
    </location>
</feature>
<feature type="transmembrane region" description="Helical" evidence="1">
    <location>
        <begin position="12"/>
        <end position="34"/>
    </location>
</feature>
<gene>
    <name evidence="2" type="ORF">EHQ30_01340</name>
</gene>
<dbReference type="Proteomes" id="UP000297891">
    <property type="component" value="Unassembled WGS sequence"/>
</dbReference>
<dbReference type="OrthoDB" id="336483at2"/>
<reference evidence="2" key="1">
    <citation type="journal article" date="2019" name="PLoS Negl. Trop. Dis.">
        <title>Revisiting the worldwide diversity of Leptospira species in the environment.</title>
        <authorList>
            <person name="Vincent A.T."/>
            <person name="Schiettekatte O."/>
            <person name="Bourhy P."/>
            <person name="Veyrier F.J."/>
            <person name="Picardeau M."/>
        </authorList>
    </citation>
    <scope>NUCLEOTIDE SEQUENCE [LARGE SCALE GENOMIC DNA]</scope>
    <source>
        <strain evidence="2">201800277</strain>
    </source>
</reference>
<dbReference type="AlphaFoldDB" id="A0A5F1Z950"/>
<keyword evidence="1" id="KW-1133">Transmembrane helix</keyword>
<accession>A0A5F1Z950</accession>
<comment type="caution">
    <text evidence="2">The sequence shown here is derived from an EMBL/GenBank/DDBJ whole genome shotgun (WGS) entry which is preliminary data.</text>
</comment>
<evidence type="ECO:0000256" key="1">
    <source>
        <dbReference type="SAM" id="Phobius"/>
    </source>
</evidence>
<name>A0A5F1Z950_9LEPT</name>